<name>A0A151JPT8_9HYME</name>
<dbReference type="Pfam" id="PF02949">
    <property type="entry name" value="7tm_6"/>
    <property type="match status" value="1"/>
</dbReference>
<organism evidence="11 12">
    <name type="scientific">Trachymyrmex cornetzi</name>
    <dbReference type="NCBI Taxonomy" id="471704"/>
    <lineage>
        <taxon>Eukaryota</taxon>
        <taxon>Metazoa</taxon>
        <taxon>Ecdysozoa</taxon>
        <taxon>Arthropoda</taxon>
        <taxon>Hexapoda</taxon>
        <taxon>Insecta</taxon>
        <taxon>Pterygota</taxon>
        <taxon>Neoptera</taxon>
        <taxon>Endopterygota</taxon>
        <taxon>Hymenoptera</taxon>
        <taxon>Apocrita</taxon>
        <taxon>Aculeata</taxon>
        <taxon>Formicoidea</taxon>
        <taxon>Formicidae</taxon>
        <taxon>Myrmicinae</taxon>
        <taxon>Trachymyrmex</taxon>
    </lineage>
</organism>
<evidence type="ECO:0000256" key="6">
    <source>
        <dbReference type="ARBA" id="ARBA00022989"/>
    </source>
</evidence>
<evidence type="ECO:0000256" key="4">
    <source>
        <dbReference type="ARBA" id="ARBA00022692"/>
    </source>
</evidence>
<dbReference type="InterPro" id="IPR004117">
    <property type="entry name" value="7tm6_olfct_rcpt"/>
</dbReference>
<dbReference type="Proteomes" id="UP000078492">
    <property type="component" value="Unassembled WGS sequence"/>
</dbReference>
<keyword evidence="6 10" id="KW-1133">Transmembrane helix</keyword>
<keyword evidence="5" id="KW-0552">Olfaction</keyword>
<dbReference type="GO" id="GO:0005549">
    <property type="term" value="F:odorant binding"/>
    <property type="evidence" value="ECO:0007669"/>
    <property type="project" value="InterPro"/>
</dbReference>
<evidence type="ECO:0000256" key="9">
    <source>
        <dbReference type="ARBA" id="ARBA00023224"/>
    </source>
</evidence>
<keyword evidence="3" id="KW-0716">Sensory transduction</keyword>
<dbReference type="AlphaFoldDB" id="A0A151JPT8"/>
<feature type="non-terminal residue" evidence="11">
    <location>
        <position position="1"/>
    </location>
</feature>
<gene>
    <name evidence="11" type="ORF">ALC57_02001</name>
</gene>
<keyword evidence="2" id="KW-1003">Cell membrane</keyword>
<evidence type="ECO:0000256" key="10">
    <source>
        <dbReference type="SAM" id="Phobius"/>
    </source>
</evidence>
<evidence type="ECO:0000256" key="8">
    <source>
        <dbReference type="ARBA" id="ARBA00023170"/>
    </source>
</evidence>
<evidence type="ECO:0000256" key="1">
    <source>
        <dbReference type="ARBA" id="ARBA00004651"/>
    </source>
</evidence>
<feature type="transmembrane region" description="Helical" evidence="10">
    <location>
        <begin position="75"/>
        <end position="107"/>
    </location>
</feature>
<dbReference type="GO" id="GO:0007165">
    <property type="term" value="P:signal transduction"/>
    <property type="evidence" value="ECO:0007669"/>
    <property type="project" value="UniProtKB-KW"/>
</dbReference>
<comment type="subcellular location">
    <subcellularLocation>
        <location evidence="1">Cell membrane</location>
        <topology evidence="1">Multi-pass membrane protein</topology>
    </subcellularLocation>
</comment>
<evidence type="ECO:0000256" key="2">
    <source>
        <dbReference type="ARBA" id="ARBA00022475"/>
    </source>
</evidence>
<evidence type="ECO:0000256" key="3">
    <source>
        <dbReference type="ARBA" id="ARBA00022606"/>
    </source>
</evidence>
<dbReference type="GO" id="GO:0005886">
    <property type="term" value="C:plasma membrane"/>
    <property type="evidence" value="ECO:0007669"/>
    <property type="project" value="UniProtKB-SubCell"/>
</dbReference>
<reference evidence="11 12" key="1">
    <citation type="submission" date="2015-09" db="EMBL/GenBank/DDBJ databases">
        <title>Trachymyrmex cornetzi WGS genome.</title>
        <authorList>
            <person name="Nygaard S."/>
            <person name="Hu H."/>
            <person name="Boomsma J."/>
            <person name="Zhang G."/>
        </authorList>
    </citation>
    <scope>NUCLEOTIDE SEQUENCE [LARGE SCALE GENOMIC DNA]</scope>
    <source>
        <strain evidence="11">Tcor2-1</strain>
        <tissue evidence="11">Whole body</tissue>
    </source>
</reference>
<evidence type="ECO:0000256" key="5">
    <source>
        <dbReference type="ARBA" id="ARBA00022725"/>
    </source>
</evidence>
<keyword evidence="12" id="KW-1185">Reference proteome</keyword>
<proteinExistence type="predicted"/>
<keyword evidence="7 10" id="KW-0472">Membrane</keyword>
<dbReference type="EMBL" id="KQ978756">
    <property type="protein sequence ID" value="KYN28609.1"/>
    <property type="molecule type" value="Genomic_DNA"/>
</dbReference>
<evidence type="ECO:0000313" key="11">
    <source>
        <dbReference type="EMBL" id="KYN28609.1"/>
    </source>
</evidence>
<keyword evidence="4 10" id="KW-0812">Transmembrane</keyword>
<dbReference type="PANTHER" id="PTHR21137">
    <property type="entry name" value="ODORANT RECEPTOR"/>
    <property type="match status" value="1"/>
</dbReference>
<evidence type="ECO:0000313" key="12">
    <source>
        <dbReference type="Proteomes" id="UP000078492"/>
    </source>
</evidence>
<protein>
    <submittedName>
        <fullName evidence="11">Uncharacterized protein</fullName>
    </submittedName>
</protein>
<accession>A0A151JPT8</accession>
<dbReference type="STRING" id="471704.A0A151JPT8"/>
<evidence type="ECO:0000256" key="7">
    <source>
        <dbReference type="ARBA" id="ARBA00023136"/>
    </source>
</evidence>
<keyword evidence="8" id="KW-0675">Receptor</keyword>
<dbReference type="PANTHER" id="PTHR21137:SF35">
    <property type="entry name" value="ODORANT RECEPTOR 19A-RELATED"/>
    <property type="match status" value="1"/>
</dbReference>
<keyword evidence="9" id="KW-0807">Transducer</keyword>
<dbReference type="GO" id="GO:0004984">
    <property type="term" value="F:olfactory receptor activity"/>
    <property type="evidence" value="ECO:0007669"/>
    <property type="project" value="InterPro"/>
</dbReference>
<sequence>LQMLYHEVEMFCKQANEKTNIILQYYVDNYKRIYSIYILWCYITAISVICGPLFLSQEFPTNAKYPFSMQPPIKYIIYLHQSLVGFQAAAGMCTDCNIAILLFYSAARLELLVQKIRNVRNENELDSCIKLHDEILR</sequence>
<feature type="transmembrane region" description="Helical" evidence="10">
    <location>
        <begin position="34"/>
        <end position="55"/>
    </location>
</feature>